<feature type="compositionally biased region" description="Polar residues" evidence="1">
    <location>
        <begin position="229"/>
        <end position="242"/>
    </location>
</feature>
<feature type="region of interest" description="Disordered" evidence="1">
    <location>
        <begin position="308"/>
        <end position="333"/>
    </location>
</feature>
<evidence type="ECO:0000313" key="3">
    <source>
        <dbReference type="Proteomes" id="UP000308652"/>
    </source>
</evidence>
<name>A0A5C3MHQ6_9AGAR</name>
<feature type="compositionally biased region" description="Low complexity" evidence="1">
    <location>
        <begin position="534"/>
        <end position="559"/>
    </location>
</feature>
<accession>A0A5C3MHQ6</accession>
<feature type="region of interest" description="Disordered" evidence="1">
    <location>
        <begin position="229"/>
        <end position="279"/>
    </location>
</feature>
<feature type="compositionally biased region" description="Low complexity" evidence="1">
    <location>
        <begin position="308"/>
        <end position="330"/>
    </location>
</feature>
<evidence type="ECO:0000256" key="1">
    <source>
        <dbReference type="SAM" id="MobiDB-lite"/>
    </source>
</evidence>
<feature type="region of interest" description="Disordered" evidence="1">
    <location>
        <begin position="375"/>
        <end position="559"/>
    </location>
</feature>
<protein>
    <submittedName>
        <fullName evidence="2">Uncharacterized protein</fullName>
    </submittedName>
</protein>
<proteinExistence type="predicted"/>
<feature type="compositionally biased region" description="Polar residues" evidence="1">
    <location>
        <begin position="573"/>
        <end position="582"/>
    </location>
</feature>
<evidence type="ECO:0000313" key="2">
    <source>
        <dbReference type="EMBL" id="TFK43916.1"/>
    </source>
</evidence>
<dbReference type="Proteomes" id="UP000308652">
    <property type="component" value="Unassembled WGS sequence"/>
</dbReference>
<keyword evidence="3" id="KW-1185">Reference proteome</keyword>
<feature type="compositionally biased region" description="Polar residues" evidence="1">
    <location>
        <begin position="22"/>
        <end position="31"/>
    </location>
</feature>
<dbReference type="AlphaFoldDB" id="A0A5C3MHQ6"/>
<gene>
    <name evidence="2" type="ORF">BDQ12DRAFT_695917</name>
</gene>
<organism evidence="2 3">
    <name type="scientific">Crucibulum laeve</name>
    <dbReference type="NCBI Taxonomy" id="68775"/>
    <lineage>
        <taxon>Eukaryota</taxon>
        <taxon>Fungi</taxon>
        <taxon>Dikarya</taxon>
        <taxon>Basidiomycota</taxon>
        <taxon>Agaricomycotina</taxon>
        <taxon>Agaricomycetes</taxon>
        <taxon>Agaricomycetidae</taxon>
        <taxon>Agaricales</taxon>
        <taxon>Agaricineae</taxon>
        <taxon>Nidulariaceae</taxon>
        <taxon>Crucibulum</taxon>
    </lineage>
</organism>
<feature type="compositionally biased region" description="Basic residues" evidence="1">
    <location>
        <begin position="108"/>
        <end position="122"/>
    </location>
</feature>
<sequence>MYSPQSSAGYPRRHRKRISALKLSSDTTSTLPEYISAAPGWQFTGSRRQEPEENIPSDRPPDYPDSAEEADKDTDSDSSQTLYVPQQHFSASTSALTSPRSLASPRSSRGKRPPPTHKRRHSVQPTANSTDLYLDSLLERSVHALEMSNTLLQSSISTQTSLSAILASDSPADHTLEARAQVLSSRIRGNWDGRDTWAEDLEEIGRRVEGLFGEDLEARSRKISNESISCSLPASTSPLQQRGNRRRPSLDLRQARASESVMPRLHLSTQERAHLISPPPRALTQYVESTQDPESIFLPSTIGLRAPSSIHPSSSSIISSTNPTTTSSNSDWRPLSDFASSSTTSLHAQLSLPSITDKPLEPSTPAYNMLSSFVRRGSTSTGGSVERASPSRGGPRKSPERNRSESGSTSTSRSSRSQTPKQTVSPRVQLRPMTPPAEESSSSSDGCVAKRTVVSLRKILDDQPTLKRGHEATSPSPSTKRLRAPNFLPRTPPPAAEAGTSTATASISRLLTKGTHSSSTRPPSPPRQSAMKRPSPAGTAPSTPLTPLSPSHSQSSSLSIPDLFSAGMARALGSNTPSSGRSTPKRISFAQLPESYASSRPEGSSAKFRERKEKKSKGKGKGKGRTGGSGKEKQESGGWFSGWLGPGPSGLNVSLAKHEERMEDRMSRSWGGRMGSGLDEWAV</sequence>
<feature type="region of interest" description="Disordered" evidence="1">
    <location>
        <begin position="571"/>
        <end position="645"/>
    </location>
</feature>
<dbReference type="OrthoDB" id="3254377at2759"/>
<feature type="region of interest" description="Disordered" evidence="1">
    <location>
        <begin position="1"/>
        <end position="128"/>
    </location>
</feature>
<feature type="compositionally biased region" description="Low complexity" evidence="1">
    <location>
        <begin position="496"/>
        <end position="508"/>
    </location>
</feature>
<feature type="compositionally biased region" description="Basic and acidic residues" evidence="1">
    <location>
        <begin position="458"/>
        <end position="471"/>
    </location>
</feature>
<feature type="compositionally biased region" description="Low complexity" evidence="1">
    <location>
        <begin position="98"/>
        <end position="107"/>
    </location>
</feature>
<reference evidence="2 3" key="1">
    <citation type="journal article" date="2019" name="Nat. Ecol. Evol.">
        <title>Megaphylogeny resolves global patterns of mushroom evolution.</title>
        <authorList>
            <person name="Varga T."/>
            <person name="Krizsan K."/>
            <person name="Foldi C."/>
            <person name="Dima B."/>
            <person name="Sanchez-Garcia M."/>
            <person name="Sanchez-Ramirez S."/>
            <person name="Szollosi G.J."/>
            <person name="Szarkandi J.G."/>
            <person name="Papp V."/>
            <person name="Albert L."/>
            <person name="Andreopoulos W."/>
            <person name="Angelini C."/>
            <person name="Antonin V."/>
            <person name="Barry K.W."/>
            <person name="Bougher N.L."/>
            <person name="Buchanan P."/>
            <person name="Buyck B."/>
            <person name="Bense V."/>
            <person name="Catcheside P."/>
            <person name="Chovatia M."/>
            <person name="Cooper J."/>
            <person name="Damon W."/>
            <person name="Desjardin D."/>
            <person name="Finy P."/>
            <person name="Geml J."/>
            <person name="Haridas S."/>
            <person name="Hughes K."/>
            <person name="Justo A."/>
            <person name="Karasinski D."/>
            <person name="Kautmanova I."/>
            <person name="Kiss B."/>
            <person name="Kocsube S."/>
            <person name="Kotiranta H."/>
            <person name="LaButti K.M."/>
            <person name="Lechner B.E."/>
            <person name="Liimatainen K."/>
            <person name="Lipzen A."/>
            <person name="Lukacs Z."/>
            <person name="Mihaltcheva S."/>
            <person name="Morgado L.N."/>
            <person name="Niskanen T."/>
            <person name="Noordeloos M.E."/>
            <person name="Ohm R.A."/>
            <person name="Ortiz-Santana B."/>
            <person name="Ovrebo C."/>
            <person name="Racz N."/>
            <person name="Riley R."/>
            <person name="Savchenko A."/>
            <person name="Shiryaev A."/>
            <person name="Soop K."/>
            <person name="Spirin V."/>
            <person name="Szebenyi C."/>
            <person name="Tomsovsky M."/>
            <person name="Tulloss R.E."/>
            <person name="Uehling J."/>
            <person name="Grigoriev I.V."/>
            <person name="Vagvolgyi C."/>
            <person name="Papp T."/>
            <person name="Martin F.M."/>
            <person name="Miettinen O."/>
            <person name="Hibbett D.S."/>
            <person name="Nagy L.G."/>
        </authorList>
    </citation>
    <scope>NUCLEOTIDE SEQUENCE [LARGE SCALE GENOMIC DNA]</scope>
    <source>
        <strain evidence="2 3">CBS 166.37</strain>
    </source>
</reference>
<feature type="compositionally biased region" description="Low complexity" evidence="1">
    <location>
        <begin position="405"/>
        <end position="419"/>
    </location>
</feature>
<feature type="compositionally biased region" description="Polar residues" evidence="1">
    <location>
        <begin position="77"/>
        <end position="97"/>
    </location>
</feature>
<dbReference type="EMBL" id="ML213591">
    <property type="protein sequence ID" value="TFK43916.1"/>
    <property type="molecule type" value="Genomic_DNA"/>
</dbReference>
<dbReference type="STRING" id="68775.A0A5C3MHQ6"/>
<feature type="compositionally biased region" description="Acidic residues" evidence="1">
    <location>
        <begin position="65"/>
        <end position="76"/>
    </location>
</feature>
<feature type="region of interest" description="Disordered" evidence="1">
    <location>
        <begin position="663"/>
        <end position="683"/>
    </location>
</feature>
<feature type="compositionally biased region" description="Basic residues" evidence="1">
    <location>
        <begin position="614"/>
        <end position="624"/>
    </location>
</feature>